<comment type="caution">
    <text evidence="6">The sequence shown here is derived from an EMBL/GenBank/DDBJ whole genome shotgun (WGS) entry which is preliminary data.</text>
</comment>
<dbReference type="InterPro" id="IPR028283">
    <property type="entry name" value="WASH-7_C"/>
</dbReference>
<gene>
    <name evidence="6" type="ORF">SPHA_57163</name>
</gene>
<dbReference type="Proteomes" id="UP000597762">
    <property type="component" value="Unassembled WGS sequence"/>
</dbReference>
<dbReference type="GO" id="GO:0016197">
    <property type="term" value="P:endosomal transport"/>
    <property type="evidence" value="ECO:0007669"/>
    <property type="project" value="TreeGrafter"/>
</dbReference>
<protein>
    <submittedName>
        <fullName evidence="6">MRT43</fullName>
    </submittedName>
</protein>
<name>A0A812DNH3_ACAPH</name>
<evidence type="ECO:0000259" key="3">
    <source>
        <dbReference type="Pfam" id="PF14744"/>
    </source>
</evidence>
<organism evidence="6 7">
    <name type="scientific">Acanthosepion pharaonis</name>
    <name type="common">Pharaoh cuttlefish</name>
    <name type="synonym">Sepia pharaonis</name>
    <dbReference type="NCBI Taxonomy" id="158019"/>
    <lineage>
        <taxon>Eukaryota</taxon>
        <taxon>Metazoa</taxon>
        <taxon>Spiralia</taxon>
        <taxon>Lophotrochozoa</taxon>
        <taxon>Mollusca</taxon>
        <taxon>Cephalopoda</taxon>
        <taxon>Coleoidea</taxon>
        <taxon>Decapodiformes</taxon>
        <taxon>Sepiida</taxon>
        <taxon>Sepiina</taxon>
        <taxon>Sepiidae</taxon>
        <taxon>Acanthosepion</taxon>
    </lineage>
</organism>
<keyword evidence="7" id="KW-1185">Reference proteome</keyword>
<keyword evidence="2" id="KW-0472">Membrane</keyword>
<dbReference type="GO" id="GO:0005768">
    <property type="term" value="C:endosome"/>
    <property type="evidence" value="ECO:0007669"/>
    <property type="project" value="TreeGrafter"/>
</dbReference>
<dbReference type="Pfam" id="PF14744">
    <property type="entry name" value="WASH-7_mid"/>
    <property type="match status" value="1"/>
</dbReference>
<dbReference type="AlphaFoldDB" id="A0A812DNH3"/>
<feature type="region of interest" description="Disordered" evidence="1">
    <location>
        <begin position="1138"/>
        <end position="1159"/>
    </location>
</feature>
<feature type="compositionally biased region" description="Basic and acidic residues" evidence="1">
    <location>
        <begin position="1138"/>
        <end position="1148"/>
    </location>
</feature>
<dbReference type="InterPro" id="IPR027307">
    <property type="entry name" value="WASH7"/>
</dbReference>
<feature type="transmembrane region" description="Helical" evidence="2">
    <location>
        <begin position="1204"/>
        <end position="1226"/>
    </location>
</feature>
<evidence type="ECO:0000259" key="4">
    <source>
        <dbReference type="Pfam" id="PF14745"/>
    </source>
</evidence>
<evidence type="ECO:0000256" key="2">
    <source>
        <dbReference type="SAM" id="Phobius"/>
    </source>
</evidence>
<evidence type="ECO:0000256" key="1">
    <source>
        <dbReference type="SAM" id="MobiDB-lite"/>
    </source>
</evidence>
<dbReference type="Pfam" id="PF14745">
    <property type="entry name" value="WASH-4_N"/>
    <property type="match status" value="1"/>
</dbReference>
<dbReference type="GO" id="GO:0007032">
    <property type="term" value="P:endosome organization"/>
    <property type="evidence" value="ECO:0007669"/>
    <property type="project" value="TreeGrafter"/>
</dbReference>
<dbReference type="InterPro" id="IPR028191">
    <property type="entry name" value="WASH-4_N"/>
</dbReference>
<keyword evidence="2" id="KW-0812">Transmembrane</keyword>
<feature type="domain" description="WASH complex subunit 7 C-terminal" evidence="5">
    <location>
        <begin position="961"/>
        <end position="1129"/>
    </location>
</feature>
<feature type="compositionally biased region" description="Polar residues" evidence="1">
    <location>
        <begin position="1149"/>
        <end position="1158"/>
    </location>
</feature>
<accession>A0A812DNH3</accession>
<sequence>MARDSSGWEFDKFDDGSLKIVGEVQLRKYGNFLEEYATQLKDIEDALDDTIGDSWDVSLDPIELQFLPYEQISLLNLIKTNNKILNKVITVLASLCAEIQTLEHEAKQKFYNALLFYGEGEVDSNLPECEGQIQMGRMMPLLQELSCFVTRIYEVVKNVVQQLAALYTTPKSGTKLIDVTGVHFQVVFGHLGDLLTVLITLDKIIENHAVLKDHWTLYKRMLKSVRHNPTKFNIPDEKLRPFEKLMLTLEGQLLDGVIFQNCVEQIFDDPNTILVSKSTAFAEEFITNVKDILMTLESRIGDAKEMDQRCKYVGLCGLYVLYCQIFRVIDKKLFKVIWDVYKKAPAVHLIGNVVWIPSDFLLSNIPDTAQAIDKKALLAVRTHCVSWLQQKNQTLIRDIQAYYNQVGAWMVNMESNMNRGNTVMQDLNNRCNLFLQGVLYAFNISHLIRTVMNLHVSTQKAMTKTAVLALCKLIELLKAIEFTFHRRTMLVAESINHIIQHLCFLALSSINTARKRITQDKKYSESRLDVLSALVLAENALNGPGTKERILIASLALSFGTKLKVFRDDEITSLSDTLKKLQVITRLWENLRMATDCSFLYWHRVIFPIYLTDMLDNISDTHRIHYIFGALRDCVLPMEYVRHLESPQVLKDSFDKEVTDYLKEHLLDPLCRSIETDLRLHIHSHLQLDDRNPHKVGLKDLSNFLRVRPIRFFDRFINIKTYVEHYLDKTFYNLTTVTLHDWKTYSEMKNMAEEKYGVTLMESHLPSQTLEQGLDVLEIMRNIHVFVSKYLYNLNNQIFIERSSNNKHLNTINIRHIANSIRTHGIGIMNTTVNFTYQFLRKKFFIFSQFMFDEHIKSRLIKDWKFFKEHHIQTDQQYPFDRAEKFNKGIRKLGVTPDGQSYLDQFRTLITQIGNAMGYVRMIRSGGLHCCSNAIRFIPDLDDIESFEELSAKEGLSAECQQAAKNLDAVIGNLAKNFAEGTEYFKMLVDVFAPEFRNPKNMHLRNFFIILPPLTLNFVEHSMNCKEKLNRKNKDGAAIMDDGFSMGLAYILKLLDQYHEFDSLHWFSSVRQKYEKDKMEAKKQQTLANGKMDEKLQQTTTLTMKRIDLYIQEFELLNYSLSSARIFFRADLTAAEEKKDPASAENDGKSTTLNTNDSPDAPAVKTGLVFPFHFHFTFSLLSPTNTFSLLPTLSLFSLLPTLSLFSLLPTLSLFSLLPTLSLFSLLPTLS</sequence>
<evidence type="ECO:0000313" key="7">
    <source>
        <dbReference type="Proteomes" id="UP000597762"/>
    </source>
</evidence>
<evidence type="ECO:0000313" key="6">
    <source>
        <dbReference type="EMBL" id="CAE1304615.1"/>
    </source>
</evidence>
<dbReference type="Pfam" id="PF14746">
    <property type="entry name" value="WASH-7_C"/>
    <property type="match status" value="1"/>
</dbReference>
<dbReference type="PANTHER" id="PTHR31409:SF0">
    <property type="entry name" value="WASH COMPLEX SUBUNIT 4"/>
    <property type="match status" value="1"/>
</dbReference>
<dbReference type="OrthoDB" id="10261210at2759"/>
<dbReference type="PANTHER" id="PTHR31409">
    <property type="entry name" value="WASH COMPLEX SUBUNIT 4"/>
    <property type="match status" value="1"/>
</dbReference>
<proteinExistence type="predicted"/>
<reference evidence="6" key="1">
    <citation type="submission" date="2021-01" db="EMBL/GenBank/DDBJ databases">
        <authorList>
            <person name="Li R."/>
            <person name="Bekaert M."/>
        </authorList>
    </citation>
    <scope>NUCLEOTIDE SEQUENCE</scope>
    <source>
        <strain evidence="6">Farmed</strain>
    </source>
</reference>
<keyword evidence="2" id="KW-1133">Transmembrane helix</keyword>
<dbReference type="EMBL" id="CAHIKZ030003842">
    <property type="protein sequence ID" value="CAE1304615.1"/>
    <property type="molecule type" value="Genomic_DNA"/>
</dbReference>
<dbReference type="InterPro" id="IPR028282">
    <property type="entry name" value="WASH-7_central"/>
</dbReference>
<feature type="domain" description="WASH complex subunit 7 central" evidence="3">
    <location>
        <begin position="599"/>
        <end position="942"/>
    </location>
</feature>
<evidence type="ECO:0000259" key="5">
    <source>
        <dbReference type="Pfam" id="PF14746"/>
    </source>
</evidence>
<feature type="domain" description="WASH complex subunit 4 N-terminal" evidence="4">
    <location>
        <begin position="30"/>
        <end position="598"/>
    </location>
</feature>
<dbReference type="GO" id="GO:0071203">
    <property type="term" value="C:WASH complex"/>
    <property type="evidence" value="ECO:0007669"/>
    <property type="project" value="InterPro"/>
</dbReference>